<proteinExistence type="predicted"/>
<accession>A0A6J4V9C0</accession>
<feature type="compositionally biased region" description="Basic and acidic residues" evidence="1">
    <location>
        <begin position="1"/>
        <end position="13"/>
    </location>
</feature>
<evidence type="ECO:0000256" key="1">
    <source>
        <dbReference type="SAM" id="MobiDB-lite"/>
    </source>
</evidence>
<feature type="region of interest" description="Disordered" evidence="1">
    <location>
        <begin position="1"/>
        <end position="21"/>
    </location>
</feature>
<organism evidence="2">
    <name type="scientific">uncultured Thermomicrobiales bacterium</name>
    <dbReference type="NCBI Taxonomy" id="1645740"/>
    <lineage>
        <taxon>Bacteria</taxon>
        <taxon>Pseudomonadati</taxon>
        <taxon>Thermomicrobiota</taxon>
        <taxon>Thermomicrobia</taxon>
        <taxon>Thermomicrobiales</taxon>
        <taxon>environmental samples</taxon>
    </lineage>
</organism>
<gene>
    <name evidence="2" type="ORF">AVDCRST_MAG88-2476</name>
</gene>
<name>A0A6J4V9C0_9BACT</name>
<sequence length="76" mass="8428">MNGRTRDVPENPRHPGPIYGSARPDCASLNTALLFQESPALRVGEELALRCRVLIPGRHWSRAELDAAFRAFAAEK</sequence>
<dbReference type="AlphaFoldDB" id="A0A6J4V9C0"/>
<evidence type="ECO:0000313" key="2">
    <source>
        <dbReference type="EMBL" id="CAA9572445.1"/>
    </source>
</evidence>
<protein>
    <submittedName>
        <fullName evidence="2">Uncharacterized protein</fullName>
    </submittedName>
</protein>
<dbReference type="EMBL" id="CADCWM010000619">
    <property type="protein sequence ID" value="CAA9572445.1"/>
    <property type="molecule type" value="Genomic_DNA"/>
</dbReference>
<reference evidence="2" key="1">
    <citation type="submission" date="2020-02" db="EMBL/GenBank/DDBJ databases">
        <authorList>
            <person name="Meier V. D."/>
        </authorList>
    </citation>
    <scope>NUCLEOTIDE SEQUENCE</scope>
    <source>
        <strain evidence="2">AVDCRST_MAG88</strain>
    </source>
</reference>